<reference evidence="3 4" key="1">
    <citation type="submission" date="2015-12" db="EMBL/GenBank/DDBJ databases">
        <title>Draft genome sequence of Moniliophthora roreri, the causal agent of frosty pod rot of cacao.</title>
        <authorList>
            <person name="Aime M.C."/>
            <person name="Diaz-Valderrama J.R."/>
            <person name="Kijpornyongpan T."/>
            <person name="Phillips-Mora W."/>
        </authorList>
    </citation>
    <scope>NUCLEOTIDE SEQUENCE [LARGE SCALE GENOMIC DNA]</scope>
    <source>
        <strain evidence="3 4">MCA 2952</strain>
    </source>
</reference>
<dbReference type="EMBL" id="LATX01002222">
    <property type="protein sequence ID" value="KTB32500.1"/>
    <property type="molecule type" value="Genomic_DNA"/>
</dbReference>
<dbReference type="AlphaFoldDB" id="A0A0W0F8C7"/>
<feature type="compositionally biased region" description="Polar residues" evidence="2">
    <location>
        <begin position="391"/>
        <end position="402"/>
    </location>
</feature>
<comment type="caution">
    <text evidence="3">The sequence shown here is derived from an EMBL/GenBank/DDBJ whole genome shotgun (WGS) entry which is preliminary data.</text>
</comment>
<evidence type="ECO:0000256" key="1">
    <source>
        <dbReference type="SAM" id="Coils"/>
    </source>
</evidence>
<feature type="region of interest" description="Disordered" evidence="2">
    <location>
        <begin position="1"/>
        <end position="77"/>
    </location>
</feature>
<accession>A0A0W0F8C7</accession>
<evidence type="ECO:0000313" key="3">
    <source>
        <dbReference type="EMBL" id="KTB32500.1"/>
    </source>
</evidence>
<dbReference type="Proteomes" id="UP000054988">
    <property type="component" value="Unassembled WGS sequence"/>
</dbReference>
<feature type="compositionally biased region" description="Low complexity" evidence="2">
    <location>
        <begin position="214"/>
        <end position="226"/>
    </location>
</feature>
<name>A0A0W0F8C7_MONRR</name>
<feature type="compositionally biased region" description="Pro residues" evidence="2">
    <location>
        <begin position="303"/>
        <end position="313"/>
    </location>
</feature>
<evidence type="ECO:0000256" key="2">
    <source>
        <dbReference type="SAM" id="MobiDB-lite"/>
    </source>
</evidence>
<sequence>MVKTRASGVQTRSSGNYREQSLTMVSPAQPRKGRKAGHVPLETVPEEPEKLQDNDRKQPMPLKRQHQHLGEPSRLDQLQTEQDAINEFFTLDRCAKRARTSDKQLSSILGTGNGYQQGPAMHTQPQAGFTPMVPYIAPAIPQDMALGLRRSLAILDAFEAEEEAMLQGHSTVSDEPISLEVSPSPISLKHKEKAHAVLQDSLPLLDDEAASGDESVSPELSPVSVSPKEKGKAVSLEMTLPFNQDNYLPNAEDNTSSIVLPPCSSSPCLTDCDSPIPLKQPHFSATLDANNVEDLYISSFSSPLPPSSPPPKSPRSCTEDDDSDDDSGSDFSASEKERKKKAASACNRKGLSPDSSESDTESDDYNVPIPKPSKPKASHNKVHLKQVNPAMRTQQSTIQSVEDPSHHNKVTCKGVGPASQMGQAINQNMEDDEGLKAHGPLSDQAKESLDNLKQEYECALHEISAENNISVARCREYVEGEDVRSARVVNPFNAFQA</sequence>
<feature type="compositionally biased region" description="Basic and acidic residues" evidence="2">
    <location>
        <begin position="47"/>
        <end position="58"/>
    </location>
</feature>
<gene>
    <name evidence="3" type="ORF">WG66_14922</name>
</gene>
<organism evidence="3 4">
    <name type="scientific">Moniliophthora roreri</name>
    <name type="common">Frosty pod rot fungus</name>
    <name type="synonym">Monilia roreri</name>
    <dbReference type="NCBI Taxonomy" id="221103"/>
    <lineage>
        <taxon>Eukaryota</taxon>
        <taxon>Fungi</taxon>
        <taxon>Dikarya</taxon>
        <taxon>Basidiomycota</taxon>
        <taxon>Agaricomycotina</taxon>
        <taxon>Agaricomycetes</taxon>
        <taxon>Agaricomycetidae</taxon>
        <taxon>Agaricales</taxon>
        <taxon>Marasmiineae</taxon>
        <taxon>Marasmiaceae</taxon>
        <taxon>Moniliophthora</taxon>
    </lineage>
</organism>
<feature type="compositionally biased region" description="Acidic residues" evidence="2">
    <location>
        <begin position="319"/>
        <end position="328"/>
    </location>
</feature>
<proteinExistence type="predicted"/>
<keyword evidence="1" id="KW-0175">Coiled coil</keyword>
<feature type="region of interest" description="Disordered" evidence="2">
    <location>
        <begin position="208"/>
        <end position="228"/>
    </location>
</feature>
<feature type="compositionally biased region" description="Basic residues" evidence="2">
    <location>
        <begin position="373"/>
        <end position="384"/>
    </location>
</feature>
<feature type="region of interest" description="Disordered" evidence="2">
    <location>
        <begin position="298"/>
        <end position="419"/>
    </location>
</feature>
<feature type="compositionally biased region" description="Polar residues" evidence="2">
    <location>
        <begin position="7"/>
        <end position="26"/>
    </location>
</feature>
<protein>
    <submittedName>
        <fullName evidence="3">Uncharacterized protein</fullName>
    </submittedName>
</protein>
<evidence type="ECO:0000313" key="4">
    <source>
        <dbReference type="Proteomes" id="UP000054988"/>
    </source>
</evidence>
<feature type="coiled-coil region" evidence="1">
    <location>
        <begin position="442"/>
        <end position="469"/>
    </location>
</feature>